<dbReference type="SMART" id="SM00151">
    <property type="entry name" value="SWIB"/>
    <property type="match status" value="3"/>
</dbReference>
<gene>
    <name evidence="8" type="ORF">DKX38_014341</name>
</gene>
<evidence type="ECO:0008006" key="10">
    <source>
        <dbReference type="Google" id="ProtNLM"/>
    </source>
</evidence>
<feature type="compositionally biased region" description="Acidic residues" evidence="5">
    <location>
        <begin position="79"/>
        <end position="99"/>
    </location>
</feature>
<accession>A0A5N5LF38</accession>
<evidence type="ECO:0000313" key="9">
    <source>
        <dbReference type="Proteomes" id="UP000326939"/>
    </source>
</evidence>
<evidence type="ECO:0000256" key="2">
    <source>
        <dbReference type="ARBA" id="ARBA00023015"/>
    </source>
</evidence>
<dbReference type="InterPro" id="IPR014876">
    <property type="entry name" value="DEK_C"/>
</dbReference>
<dbReference type="Gene3D" id="1.10.245.10">
    <property type="entry name" value="SWIB/MDM2 domain"/>
    <property type="match status" value="3"/>
</dbReference>
<name>A0A5N5LF38_9ROSI</name>
<keyword evidence="4" id="KW-0539">Nucleus</keyword>
<evidence type="ECO:0000259" key="7">
    <source>
        <dbReference type="PROSITE" id="PS51998"/>
    </source>
</evidence>
<feature type="region of interest" description="Disordered" evidence="5">
    <location>
        <begin position="58"/>
        <end position="110"/>
    </location>
</feature>
<dbReference type="SUPFAM" id="SSF109715">
    <property type="entry name" value="DEK C-terminal domain"/>
    <property type="match status" value="1"/>
</dbReference>
<evidence type="ECO:0000256" key="4">
    <source>
        <dbReference type="ARBA" id="ARBA00023242"/>
    </source>
</evidence>
<dbReference type="GO" id="GO:0001181">
    <property type="term" value="F:RNA polymerase I general transcription initiation factor activity"/>
    <property type="evidence" value="ECO:0007669"/>
    <property type="project" value="UniProtKB-ARBA"/>
</dbReference>
<evidence type="ECO:0000313" key="8">
    <source>
        <dbReference type="EMBL" id="KAB5541367.1"/>
    </source>
</evidence>
<dbReference type="PROSITE" id="PS51925">
    <property type="entry name" value="SWIB_MDM2"/>
    <property type="match status" value="2"/>
</dbReference>
<evidence type="ECO:0000256" key="1">
    <source>
        <dbReference type="ARBA" id="ARBA00004123"/>
    </source>
</evidence>
<dbReference type="PANTHER" id="PTHR13844">
    <property type="entry name" value="SWI/SNF-RELATED MATRIX-ASSOCIATED ACTIN-DEPENDENT REGULATOR OF CHROMATIN SUBFAMILY D"/>
    <property type="match status" value="1"/>
</dbReference>
<dbReference type="Proteomes" id="UP000326939">
    <property type="component" value="Chromosome 9"/>
</dbReference>
<reference evidence="9" key="1">
    <citation type="journal article" date="2019" name="Gigascience">
        <title>De novo genome assembly of the endangered Acer yangbiense, a plant species with extremely small populations endemic to Yunnan Province, China.</title>
        <authorList>
            <person name="Yang J."/>
            <person name="Wariss H.M."/>
            <person name="Tao L."/>
            <person name="Zhang R."/>
            <person name="Yun Q."/>
            <person name="Hollingsworth P."/>
            <person name="Dao Z."/>
            <person name="Luo G."/>
            <person name="Guo H."/>
            <person name="Ma Y."/>
            <person name="Sun W."/>
        </authorList>
    </citation>
    <scope>NUCLEOTIDE SEQUENCE [LARGE SCALE GENOMIC DNA]</scope>
    <source>
        <strain evidence="9">cv. br00</strain>
    </source>
</reference>
<sequence>MVSDSDIVARLREILQSSDLDTATAGSIRRQLEEDFGVDLSEKKKFIREQIDTFLETLNKGDGQSENVTGNEDDKNEAVEEENEKDGIKEEEEEEDSETGESKGTNKTEKVRKRGGFAMLSSLSPQLQAVVGVPELARTEVVKKLWAYIRENNLQDPKNRKKIKCNEALRAVFHVNSIDMFQMNKALSKHIWPLTGENGTFLNKLFSFASFCGGQWVVSCYWLRSAKVDEDVKKRGGGFTKLCSLSPQLQEFVGVPELARTGVVKKLWAYIREKNLQDPKNKRNIICDESLRSIFEVDSIDMFQMNKALTKHIWAVNEEDGPSNSSPKEKGAKQGREEGPEEPKQKEKRQKKGPHEPKKKEKKQKKGISGLLAPLQNPDQDVDPADKRRIVCSKKLKEIFEVDSFNGFTASKLLSSHFIKTEK</sequence>
<dbReference type="Pfam" id="PF08766">
    <property type="entry name" value="DEK_C"/>
    <property type="match status" value="1"/>
</dbReference>
<dbReference type="SUPFAM" id="SSF47592">
    <property type="entry name" value="SWIB/MDM2 domain"/>
    <property type="match status" value="3"/>
</dbReference>
<feature type="compositionally biased region" description="Basic and acidic residues" evidence="5">
    <location>
        <begin position="327"/>
        <end position="345"/>
    </location>
</feature>
<dbReference type="Pfam" id="PF02201">
    <property type="entry name" value="SWIB"/>
    <property type="match status" value="3"/>
</dbReference>
<evidence type="ECO:0000256" key="5">
    <source>
        <dbReference type="SAM" id="MobiDB-lite"/>
    </source>
</evidence>
<feature type="compositionally biased region" description="Basic and acidic residues" evidence="5">
    <location>
        <begin position="100"/>
        <end position="109"/>
    </location>
</feature>
<feature type="region of interest" description="Disordered" evidence="5">
    <location>
        <begin position="317"/>
        <end position="385"/>
    </location>
</feature>
<dbReference type="InterPro" id="IPR036885">
    <property type="entry name" value="SWIB_MDM2_dom_sf"/>
</dbReference>
<protein>
    <recommendedName>
        <fullName evidence="10">DM2 domain-containing protein</fullName>
    </recommendedName>
</protein>
<dbReference type="EMBL" id="VDCV01000009">
    <property type="protein sequence ID" value="KAB5541367.1"/>
    <property type="molecule type" value="Genomic_DNA"/>
</dbReference>
<evidence type="ECO:0000256" key="3">
    <source>
        <dbReference type="ARBA" id="ARBA00023163"/>
    </source>
</evidence>
<proteinExistence type="predicted"/>
<dbReference type="Gene3D" id="1.10.10.60">
    <property type="entry name" value="Homeodomain-like"/>
    <property type="match status" value="1"/>
</dbReference>
<feature type="domain" description="DM2" evidence="6">
    <location>
        <begin position="238"/>
        <end position="315"/>
    </location>
</feature>
<dbReference type="GO" id="GO:0000500">
    <property type="term" value="C:RNA polymerase I upstream activating factor complex"/>
    <property type="evidence" value="ECO:0007669"/>
    <property type="project" value="UniProtKB-ARBA"/>
</dbReference>
<dbReference type="AlphaFoldDB" id="A0A5N5LF38"/>
<comment type="caution">
    <text evidence="8">The sequence shown here is derived from an EMBL/GenBank/DDBJ whole genome shotgun (WGS) entry which is preliminary data.</text>
</comment>
<keyword evidence="2" id="KW-0805">Transcription regulation</keyword>
<dbReference type="CDD" id="cd10567">
    <property type="entry name" value="SWIB-MDM2_like"/>
    <property type="match status" value="2"/>
</dbReference>
<comment type="subcellular location">
    <subcellularLocation>
        <location evidence="1">Nucleus</location>
    </subcellularLocation>
</comment>
<feature type="domain" description="DEK-C" evidence="7">
    <location>
        <begin position="1"/>
        <end position="56"/>
    </location>
</feature>
<keyword evidence="9" id="KW-1185">Reference proteome</keyword>
<dbReference type="InterPro" id="IPR019835">
    <property type="entry name" value="SWIB_domain"/>
</dbReference>
<organism evidence="8 9">
    <name type="scientific">Salix brachista</name>
    <dbReference type="NCBI Taxonomy" id="2182728"/>
    <lineage>
        <taxon>Eukaryota</taxon>
        <taxon>Viridiplantae</taxon>
        <taxon>Streptophyta</taxon>
        <taxon>Embryophyta</taxon>
        <taxon>Tracheophyta</taxon>
        <taxon>Spermatophyta</taxon>
        <taxon>Magnoliopsida</taxon>
        <taxon>eudicotyledons</taxon>
        <taxon>Gunneridae</taxon>
        <taxon>Pentapetalae</taxon>
        <taxon>rosids</taxon>
        <taxon>fabids</taxon>
        <taxon>Malpighiales</taxon>
        <taxon>Salicaceae</taxon>
        <taxon>Saliceae</taxon>
        <taxon>Salix</taxon>
    </lineage>
</organism>
<evidence type="ECO:0000259" key="6">
    <source>
        <dbReference type="PROSITE" id="PS51925"/>
    </source>
</evidence>
<keyword evidence="3" id="KW-0804">Transcription</keyword>
<dbReference type="PROSITE" id="PS51998">
    <property type="entry name" value="DEK_C"/>
    <property type="match status" value="1"/>
</dbReference>
<dbReference type="InterPro" id="IPR003121">
    <property type="entry name" value="SWIB_MDM2_domain"/>
</dbReference>
<dbReference type="FunFam" id="1.10.245.10:FF:000004">
    <property type="entry name" value="Upstream activation factor subunit"/>
    <property type="match status" value="2"/>
</dbReference>
<feature type="domain" description="DM2" evidence="6">
    <location>
        <begin position="116"/>
        <end position="193"/>
    </location>
</feature>